<dbReference type="PANTHER" id="PTHR31836:SF22">
    <property type="entry name" value="RLPA-LIKE PROTEIN DOUBLE-PSI BETA-BARREL DOMAIN-CONTAINING PROTEIN"/>
    <property type="match status" value="1"/>
</dbReference>
<evidence type="ECO:0000256" key="2">
    <source>
        <dbReference type="SAM" id="MobiDB-lite"/>
    </source>
</evidence>
<keyword evidence="5" id="KW-1185">Reference proteome</keyword>
<protein>
    <recommendedName>
        <fullName evidence="6">RlpA-like protein double-psi beta-barrel domain-containing protein</fullName>
    </recommendedName>
</protein>
<gene>
    <name evidence="4" type="ORF">L210DRAFT_3618089</name>
</gene>
<feature type="chain" id="PRO_5042288798" description="RlpA-like protein double-psi beta-barrel domain-containing protein" evidence="3">
    <location>
        <begin position="26"/>
        <end position="245"/>
    </location>
</feature>
<accession>A0AAD4C6X7</accession>
<sequence length="245" mass="26702">MYFSPSILAASFSLLLPPLVGGAAANTTRSTVAPGNSHSLPESYQFDPRDGWESVIVTNLRYKYRRSSTPFPGMTSATTPDTNSSSALKRPTPRTTTRHSSTKSVFRSVGESLAELTKGIIAIGKPEDVTITWYTGHDLLNPSCWSEPTWSPTDKSFVAALTLEGWLGRPKCFKFIELCNSPTKCIFVRVVDTCAGCEKGSKHVDLTQAAFEELAPLSKGVLTVHMRGASDPTDWSEALWGPRIN</sequence>
<evidence type="ECO:0000313" key="4">
    <source>
        <dbReference type="EMBL" id="KAF8450407.1"/>
    </source>
</evidence>
<evidence type="ECO:0008006" key="6">
    <source>
        <dbReference type="Google" id="ProtNLM"/>
    </source>
</evidence>
<dbReference type="CDD" id="cd22191">
    <property type="entry name" value="DPBB_RlpA_EXP_N-like"/>
    <property type="match status" value="1"/>
</dbReference>
<reference evidence="4" key="2">
    <citation type="journal article" date="2020" name="Nat. Commun.">
        <title>Large-scale genome sequencing of mycorrhizal fungi provides insights into the early evolution of symbiotic traits.</title>
        <authorList>
            <person name="Miyauchi S."/>
            <person name="Kiss E."/>
            <person name="Kuo A."/>
            <person name="Drula E."/>
            <person name="Kohler A."/>
            <person name="Sanchez-Garcia M."/>
            <person name="Morin E."/>
            <person name="Andreopoulos B."/>
            <person name="Barry K.W."/>
            <person name="Bonito G."/>
            <person name="Buee M."/>
            <person name="Carver A."/>
            <person name="Chen C."/>
            <person name="Cichocki N."/>
            <person name="Clum A."/>
            <person name="Culley D."/>
            <person name="Crous P.W."/>
            <person name="Fauchery L."/>
            <person name="Girlanda M."/>
            <person name="Hayes R.D."/>
            <person name="Keri Z."/>
            <person name="LaButti K."/>
            <person name="Lipzen A."/>
            <person name="Lombard V."/>
            <person name="Magnuson J."/>
            <person name="Maillard F."/>
            <person name="Murat C."/>
            <person name="Nolan M."/>
            <person name="Ohm R.A."/>
            <person name="Pangilinan J."/>
            <person name="Pereira M.F."/>
            <person name="Perotto S."/>
            <person name="Peter M."/>
            <person name="Pfister S."/>
            <person name="Riley R."/>
            <person name="Sitrit Y."/>
            <person name="Stielow J.B."/>
            <person name="Szollosi G."/>
            <person name="Zifcakova L."/>
            <person name="Stursova M."/>
            <person name="Spatafora J.W."/>
            <person name="Tedersoo L."/>
            <person name="Vaario L.M."/>
            <person name="Yamada A."/>
            <person name="Yan M."/>
            <person name="Wang P."/>
            <person name="Xu J."/>
            <person name="Bruns T."/>
            <person name="Baldrian P."/>
            <person name="Vilgalys R."/>
            <person name="Dunand C."/>
            <person name="Henrissat B."/>
            <person name="Grigoriev I.V."/>
            <person name="Hibbett D."/>
            <person name="Nagy L.G."/>
            <person name="Martin F.M."/>
        </authorList>
    </citation>
    <scope>NUCLEOTIDE SEQUENCE</scope>
    <source>
        <strain evidence="4">BED1</strain>
    </source>
</reference>
<evidence type="ECO:0000256" key="1">
    <source>
        <dbReference type="ARBA" id="ARBA00022729"/>
    </source>
</evidence>
<dbReference type="AlphaFoldDB" id="A0AAD4C6X7"/>
<keyword evidence="1 3" id="KW-0732">Signal</keyword>
<reference evidence="4" key="1">
    <citation type="submission" date="2019-10" db="EMBL/GenBank/DDBJ databases">
        <authorList>
            <consortium name="DOE Joint Genome Institute"/>
            <person name="Kuo A."/>
            <person name="Miyauchi S."/>
            <person name="Kiss E."/>
            <person name="Drula E."/>
            <person name="Kohler A."/>
            <person name="Sanchez-Garcia M."/>
            <person name="Andreopoulos B."/>
            <person name="Barry K.W."/>
            <person name="Bonito G."/>
            <person name="Buee M."/>
            <person name="Carver A."/>
            <person name="Chen C."/>
            <person name="Cichocki N."/>
            <person name="Clum A."/>
            <person name="Culley D."/>
            <person name="Crous P.W."/>
            <person name="Fauchery L."/>
            <person name="Girlanda M."/>
            <person name="Hayes R."/>
            <person name="Keri Z."/>
            <person name="LaButti K."/>
            <person name="Lipzen A."/>
            <person name="Lombard V."/>
            <person name="Magnuson J."/>
            <person name="Maillard F."/>
            <person name="Morin E."/>
            <person name="Murat C."/>
            <person name="Nolan M."/>
            <person name="Ohm R."/>
            <person name="Pangilinan J."/>
            <person name="Pereira M."/>
            <person name="Perotto S."/>
            <person name="Peter M."/>
            <person name="Riley R."/>
            <person name="Sitrit Y."/>
            <person name="Stielow B."/>
            <person name="Szollosi G."/>
            <person name="Zifcakova L."/>
            <person name="Stursova M."/>
            <person name="Spatafora J.W."/>
            <person name="Tedersoo L."/>
            <person name="Vaario L.-M."/>
            <person name="Yamada A."/>
            <person name="Yan M."/>
            <person name="Wang P."/>
            <person name="Xu J."/>
            <person name="Bruns T."/>
            <person name="Baldrian P."/>
            <person name="Vilgalys R."/>
            <person name="Henrissat B."/>
            <person name="Grigoriev I.V."/>
            <person name="Hibbett D."/>
            <person name="Nagy L.G."/>
            <person name="Martin F.M."/>
        </authorList>
    </citation>
    <scope>NUCLEOTIDE SEQUENCE</scope>
    <source>
        <strain evidence="4">BED1</strain>
    </source>
</reference>
<dbReference type="EMBL" id="WHUW01000002">
    <property type="protein sequence ID" value="KAF8450407.1"/>
    <property type="molecule type" value="Genomic_DNA"/>
</dbReference>
<evidence type="ECO:0000256" key="3">
    <source>
        <dbReference type="SAM" id="SignalP"/>
    </source>
</evidence>
<dbReference type="Proteomes" id="UP001194468">
    <property type="component" value="Unassembled WGS sequence"/>
</dbReference>
<proteinExistence type="predicted"/>
<feature type="signal peptide" evidence="3">
    <location>
        <begin position="1"/>
        <end position="25"/>
    </location>
</feature>
<dbReference type="Gene3D" id="2.40.40.10">
    <property type="entry name" value="RlpA-like domain"/>
    <property type="match status" value="1"/>
</dbReference>
<feature type="compositionally biased region" description="Polar residues" evidence="2">
    <location>
        <begin position="71"/>
        <end position="87"/>
    </location>
</feature>
<comment type="caution">
    <text evidence="4">The sequence shown here is derived from an EMBL/GenBank/DDBJ whole genome shotgun (WGS) entry which is preliminary data.</text>
</comment>
<evidence type="ECO:0000313" key="5">
    <source>
        <dbReference type="Proteomes" id="UP001194468"/>
    </source>
</evidence>
<organism evidence="4 5">
    <name type="scientific">Boletus edulis BED1</name>
    <dbReference type="NCBI Taxonomy" id="1328754"/>
    <lineage>
        <taxon>Eukaryota</taxon>
        <taxon>Fungi</taxon>
        <taxon>Dikarya</taxon>
        <taxon>Basidiomycota</taxon>
        <taxon>Agaricomycotina</taxon>
        <taxon>Agaricomycetes</taxon>
        <taxon>Agaricomycetidae</taxon>
        <taxon>Boletales</taxon>
        <taxon>Boletineae</taxon>
        <taxon>Boletaceae</taxon>
        <taxon>Boletoideae</taxon>
        <taxon>Boletus</taxon>
    </lineage>
</organism>
<feature type="region of interest" description="Disordered" evidence="2">
    <location>
        <begin position="71"/>
        <end position="102"/>
    </location>
</feature>
<dbReference type="InterPro" id="IPR051477">
    <property type="entry name" value="Expansin_CellWall"/>
</dbReference>
<dbReference type="InterPro" id="IPR036908">
    <property type="entry name" value="RlpA-like_sf"/>
</dbReference>
<dbReference type="SUPFAM" id="SSF50685">
    <property type="entry name" value="Barwin-like endoglucanases"/>
    <property type="match status" value="1"/>
</dbReference>
<name>A0AAD4C6X7_BOLED</name>
<dbReference type="PANTHER" id="PTHR31836">
    <property type="match status" value="1"/>
</dbReference>